<dbReference type="EC" id="3.1.21.-" evidence="6"/>
<evidence type="ECO:0000256" key="2">
    <source>
        <dbReference type="ARBA" id="ARBA00022747"/>
    </source>
</evidence>
<feature type="domain" description="Type I restriction modification DNA specificity" evidence="5">
    <location>
        <begin position="247"/>
        <end position="418"/>
    </location>
</feature>
<keyword evidence="4" id="KW-0175">Coiled coil</keyword>
<name>A0AAE9VMI4_9GAMM</name>
<dbReference type="Gene3D" id="3.90.220.20">
    <property type="entry name" value="DNA methylase specificity domains"/>
    <property type="match status" value="2"/>
</dbReference>
<keyword evidence="2" id="KW-0680">Restriction system</keyword>
<evidence type="ECO:0000256" key="1">
    <source>
        <dbReference type="ARBA" id="ARBA00010923"/>
    </source>
</evidence>
<dbReference type="REBASE" id="682757">
    <property type="entry name" value="S2.DcaCE14ORF9775P"/>
</dbReference>
<organism evidence="6 7">
    <name type="scientific">Denitrificimonas caeni</name>
    <dbReference type="NCBI Taxonomy" id="521720"/>
    <lineage>
        <taxon>Bacteria</taxon>
        <taxon>Pseudomonadati</taxon>
        <taxon>Pseudomonadota</taxon>
        <taxon>Gammaproteobacteria</taxon>
        <taxon>Pseudomonadales</taxon>
        <taxon>Pseudomonadaceae</taxon>
        <taxon>Denitrificimonas</taxon>
    </lineage>
</organism>
<dbReference type="RefSeq" id="WP_269817592.1">
    <property type="nucleotide sequence ID" value="NZ_CP114976.1"/>
</dbReference>
<dbReference type="GO" id="GO:0004519">
    <property type="term" value="F:endonuclease activity"/>
    <property type="evidence" value="ECO:0007669"/>
    <property type="project" value="UniProtKB-KW"/>
</dbReference>
<evidence type="ECO:0000313" key="6">
    <source>
        <dbReference type="EMBL" id="WBE24649.1"/>
    </source>
</evidence>
<keyword evidence="6" id="KW-0540">Nuclease</keyword>
<keyword evidence="6" id="KW-0255">Endonuclease</keyword>
<dbReference type="KEGG" id="dce:O6P33_09765"/>
<feature type="coiled-coil region" evidence="4">
    <location>
        <begin position="403"/>
        <end position="430"/>
    </location>
</feature>
<dbReference type="PANTHER" id="PTHR30408">
    <property type="entry name" value="TYPE-1 RESTRICTION ENZYME ECOKI SPECIFICITY PROTEIN"/>
    <property type="match status" value="1"/>
</dbReference>
<dbReference type="CDD" id="cd17515">
    <property type="entry name" value="RMtype1_S_MjaORF132P_Sau1132ORF3780P-TRD1-CR1_like"/>
    <property type="match status" value="1"/>
</dbReference>
<dbReference type="SUPFAM" id="SSF116734">
    <property type="entry name" value="DNA methylase specificity domain"/>
    <property type="match status" value="2"/>
</dbReference>
<keyword evidence="3" id="KW-0238">DNA-binding</keyword>
<sequence length="439" mass="48990">MNKDEVAEMSQQYQVEAAEKLVPEGYKLTEVGVIPEDWEVVTLGTVGEIKMCKRIFKNQTKDVAEVPFYKIGTFGREPDAFISKELFDEYRSKYSYPKTGEILISAAGTIGRTVIFDGQPSYFQDSNIIWISNDEGKVLNSYLWHYYKVVKWSTSEGGIVSRLYNDNIRNNVFIAYPATTEQKEIAAALSDTEALVSELEKLIAKKQAIKTATMQQLLTGRTRLSQFAHHPDGSKKGYKQSELGEIPEDWGVEALGENCHTYSGGTPSTSNSSFYGGDIKWITSSDLNRSLIFEVRGRITELGLEKSAAKMIQPGTFLIALYGATAGVCAISKISAAINQAVLAVIPKNHSSKYLYYWFNKNKDEIIDTYTQGGQPNLSGNIIRSVKLPIPLADEQTAIATILSDMDEEIQALEHRLNKTRQIKQGMMQQLLTGKVRLV</sequence>
<evidence type="ECO:0000313" key="7">
    <source>
        <dbReference type="Proteomes" id="UP001212189"/>
    </source>
</evidence>
<protein>
    <submittedName>
        <fullName evidence="6">Restriction endonuclease subunit S</fullName>
        <ecNumber evidence="6">3.1.21.-</ecNumber>
    </submittedName>
</protein>
<dbReference type="GO" id="GO:0016787">
    <property type="term" value="F:hydrolase activity"/>
    <property type="evidence" value="ECO:0007669"/>
    <property type="project" value="UniProtKB-KW"/>
</dbReference>
<keyword evidence="7" id="KW-1185">Reference proteome</keyword>
<gene>
    <name evidence="6" type="ORF">O6P33_09765</name>
</gene>
<dbReference type="EMBL" id="CP114976">
    <property type="protein sequence ID" value="WBE24649.1"/>
    <property type="molecule type" value="Genomic_DNA"/>
</dbReference>
<dbReference type="InterPro" id="IPR000055">
    <property type="entry name" value="Restrct_endonuc_typeI_TRD"/>
</dbReference>
<comment type="similarity">
    <text evidence="1">Belongs to the type-I restriction system S methylase family.</text>
</comment>
<dbReference type="PANTHER" id="PTHR30408:SF12">
    <property type="entry name" value="TYPE I RESTRICTION ENZYME MJAVIII SPECIFICITY SUBUNIT"/>
    <property type="match status" value="1"/>
</dbReference>
<keyword evidence="6" id="KW-0378">Hydrolase</keyword>
<dbReference type="Proteomes" id="UP001212189">
    <property type="component" value="Chromosome"/>
</dbReference>
<dbReference type="InterPro" id="IPR052021">
    <property type="entry name" value="Type-I_RS_S_subunit"/>
</dbReference>
<evidence type="ECO:0000259" key="5">
    <source>
        <dbReference type="Pfam" id="PF01420"/>
    </source>
</evidence>
<evidence type="ECO:0000256" key="4">
    <source>
        <dbReference type="SAM" id="Coils"/>
    </source>
</evidence>
<feature type="domain" description="Type I restriction modification DNA specificity" evidence="5">
    <location>
        <begin position="35"/>
        <end position="209"/>
    </location>
</feature>
<dbReference type="Gene3D" id="1.10.287.1120">
    <property type="entry name" value="Bipartite methylase S protein"/>
    <property type="match status" value="2"/>
</dbReference>
<dbReference type="Pfam" id="PF01420">
    <property type="entry name" value="Methylase_S"/>
    <property type="match status" value="2"/>
</dbReference>
<proteinExistence type="inferred from homology"/>
<dbReference type="InterPro" id="IPR044946">
    <property type="entry name" value="Restrct_endonuc_typeI_TRD_sf"/>
</dbReference>
<accession>A0AAE9VMI4</accession>
<dbReference type="GO" id="GO:0003677">
    <property type="term" value="F:DNA binding"/>
    <property type="evidence" value="ECO:0007669"/>
    <property type="project" value="UniProtKB-KW"/>
</dbReference>
<dbReference type="GO" id="GO:0009307">
    <property type="term" value="P:DNA restriction-modification system"/>
    <property type="evidence" value="ECO:0007669"/>
    <property type="project" value="UniProtKB-KW"/>
</dbReference>
<reference evidence="6 7" key="1">
    <citation type="submission" date="2022-12" db="EMBL/GenBank/DDBJ databases">
        <title>Coexistence and Characterization of a Novel Tigecycline Resistance gene tet(X) variant and blaNDM-1 in a Pseudomonas caeni Isolate of Chicken Origin.</title>
        <authorList>
            <person name="Lu X."/>
            <person name="Zhang L."/>
            <person name="Li R."/>
            <person name="Wang Z."/>
        </authorList>
    </citation>
    <scope>NUCLEOTIDE SEQUENCE [LARGE SCALE GENOMIC DNA]</scope>
    <source>
        <strain evidence="6 7">CE14</strain>
    </source>
</reference>
<dbReference type="CDD" id="cd17292">
    <property type="entry name" value="RMtype1_S_LlaA17I_TRD2-CR2_like"/>
    <property type="match status" value="1"/>
</dbReference>
<dbReference type="AlphaFoldDB" id="A0AAE9VMI4"/>
<evidence type="ECO:0000256" key="3">
    <source>
        <dbReference type="ARBA" id="ARBA00023125"/>
    </source>
</evidence>